<gene>
    <name evidence="1" type="ORF">SAMN04488494_0122</name>
</gene>
<sequence>MNEACKGYNNHRDFEFEGNIYLFGYIFLCNVGACVSEMRSYISTFPDKAHTASMGIDMKLLLCKGRMLNCHRLLKDLEQHGEKQLDEFGFKYGGQPITTALMLSNLIRENVKLLKSLLDDVCHLLLKAGNDFFERYYLNQKKQVAVAPLEVEFHYWKLNTVDVTMDVLREKQALVTAEVLKKGVLKYDSRPTARELKMVRLDILTDLLPKGYPLPDDFDCTCAKFKRISSWDGLILNLNYSMLGKYLFMNDSHLTASDVQHMVQLDIKLQLIHKEMMTLMFEKAHAPAPQLPQGADKYWQRLKEEGFVDANCQPLPGVTRKQMMYIADLFSEKLGMTKSKWKYFEELWHINNLAQEKWQCQQTGTLPERYKDIDAVFSD</sequence>
<name>A0A1M7NMT8_XYLRU</name>
<protein>
    <submittedName>
        <fullName evidence="1">Uncharacterized protein</fullName>
    </submittedName>
</protein>
<dbReference type="EMBL" id="FRCJ01000010">
    <property type="protein sequence ID" value="SHN05092.1"/>
    <property type="molecule type" value="Genomic_DNA"/>
</dbReference>
<reference evidence="1 2" key="1">
    <citation type="submission" date="2016-11" db="EMBL/GenBank/DDBJ databases">
        <authorList>
            <person name="Jaros S."/>
            <person name="Januszkiewicz K."/>
            <person name="Wedrychowicz H."/>
        </authorList>
    </citation>
    <scope>NUCLEOTIDE SEQUENCE [LARGE SCALE GENOMIC DNA]</scope>
    <source>
        <strain evidence="1 2">BPI-34</strain>
    </source>
</reference>
<evidence type="ECO:0000313" key="2">
    <source>
        <dbReference type="Proteomes" id="UP000184280"/>
    </source>
</evidence>
<evidence type="ECO:0000313" key="1">
    <source>
        <dbReference type="EMBL" id="SHN05092.1"/>
    </source>
</evidence>
<accession>A0A1M7NMT8</accession>
<dbReference type="Proteomes" id="UP000184280">
    <property type="component" value="Unassembled WGS sequence"/>
</dbReference>
<proteinExistence type="predicted"/>
<dbReference type="AlphaFoldDB" id="A0A1M7NMT8"/>
<organism evidence="1 2">
    <name type="scientific">Xylanibacter ruminicola</name>
    <name type="common">Prevotella ruminicola</name>
    <dbReference type="NCBI Taxonomy" id="839"/>
    <lineage>
        <taxon>Bacteria</taxon>
        <taxon>Pseudomonadati</taxon>
        <taxon>Bacteroidota</taxon>
        <taxon>Bacteroidia</taxon>
        <taxon>Bacteroidales</taxon>
        <taxon>Prevotellaceae</taxon>
        <taxon>Xylanibacter</taxon>
    </lineage>
</organism>